<protein>
    <recommendedName>
        <fullName evidence="2">DNA helicase Pif1-like 2B domain-containing protein</fullName>
    </recommendedName>
</protein>
<dbReference type="OrthoDB" id="2156623at2759"/>
<dbReference type="SUPFAM" id="SSF52540">
    <property type="entry name" value="P-loop containing nucleoside triphosphate hydrolases"/>
    <property type="match status" value="1"/>
</dbReference>
<evidence type="ECO:0000259" key="2">
    <source>
        <dbReference type="Pfam" id="PF21530"/>
    </source>
</evidence>
<proteinExistence type="predicted"/>
<dbReference type="PANTHER" id="PTHR10492:SF57">
    <property type="entry name" value="ATP-DEPENDENT DNA HELICASE"/>
    <property type="match status" value="1"/>
</dbReference>
<organism evidence="3">
    <name type="scientific">Octopus bimaculoides</name>
    <name type="common">California two-spotted octopus</name>
    <dbReference type="NCBI Taxonomy" id="37653"/>
    <lineage>
        <taxon>Eukaryota</taxon>
        <taxon>Metazoa</taxon>
        <taxon>Spiralia</taxon>
        <taxon>Lophotrochozoa</taxon>
        <taxon>Mollusca</taxon>
        <taxon>Cephalopoda</taxon>
        <taxon>Coleoidea</taxon>
        <taxon>Octopodiformes</taxon>
        <taxon>Octopoda</taxon>
        <taxon>Incirrata</taxon>
        <taxon>Octopodidae</taxon>
        <taxon>Octopus</taxon>
    </lineage>
</organism>
<dbReference type="InterPro" id="IPR027417">
    <property type="entry name" value="P-loop_NTPase"/>
</dbReference>
<evidence type="ECO:0000256" key="1">
    <source>
        <dbReference type="SAM" id="Phobius"/>
    </source>
</evidence>
<feature type="transmembrane region" description="Helical" evidence="1">
    <location>
        <begin position="170"/>
        <end position="187"/>
    </location>
</feature>
<keyword evidence="1" id="KW-0812">Transmembrane</keyword>
<dbReference type="STRING" id="37653.A0A0L8IF80"/>
<feature type="domain" description="DNA helicase Pif1-like 2B" evidence="2">
    <location>
        <begin position="131"/>
        <end position="173"/>
    </location>
</feature>
<keyword evidence="1" id="KW-1133">Transmembrane helix</keyword>
<dbReference type="EMBL" id="KQ415916">
    <property type="protein sequence ID" value="KOF99660.1"/>
    <property type="molecule type" value="Genomic_DNA"/>
</dbReference>
<evidence type="ECO:0000313" key="3">
    <source>
        <dbReference type="EMBL" id="KOF99660.1"/>
    </source>
</evidence>
<sequence>MVSDHKLLMRHKRRSFLCDHVDVVELTTNLRLLTEGNGNISVEQSLGEFKIKLPNDLCVESATLLDLCDFIYADLKNNFTNAVWLANRAIVTPTNEAAQFVNDFLLTRIPGELKIYRSSDTVDNETLYPIEFINKLTPSRFPSDVLKKNCSIMLLRNLDATNGYCNGTRYIIVMIMLLMLRLLLVLMQDQLC</sequence>
<name>A0A0L8IF80_OCTBM</name>
<dbReference type="InterPro" id="IPR049163">
    <property type="entry name" value="Pif1-like_2B_dom"/>
</dbReference>
<accession>A0A0L8IF80</accession>
<dbReference type="AlphaFoldDB" id="A0A0L8IF80"/>
<reference evidence="3" key="1">
    <citation type="submission" date="2015-07" db="EMBL/GenBank/DDBJ databases">
        <title>MeaNS - Measles Nucleotide Surveillance Program.</title>
        <authorList>
            <person name="Tran T."/>
            <person name="Druce J."/>
        </authorList>
    </citation>
    <scope>NUCLEOTIDE SEQUENCE</scope>
    <source>
        <strain evidence="3">UCB-OBI-ISO-001</strain>
        <tissue evidence="3">Gonad</tissue>
    </source>
</reference>
<keyword evidence="1" id="KW-0472">Membrane</keyword>
<dbReference type="PANTHER" id="PTHR10492">
    <property type="match status" value="1"/>
</dbReference>
<gene>
    <name evidence="3" type="ORF">OCBIM_22013488mg</name>
</gene>
<dbReference type="Pfam" id="PF21530">
    <property type="entry name" value="Pif1_2B_dom"/>
    <property type="match status" value="1"/>
</dbReference>